<evidence type="ECO:0000313" key="1">
    <source>
        <dbReference type="EMBL" id="MCI05680.1"/>
    </source>
</evidence>
<feature type="non-terminal residue" evidence="1">
    <location>
        <position position="1"/>
    </location>
</feature>
<reference evidence="1 2" key="1">
    <citation type="journal article" date="2018" name="Front. Plant Sci.">
        <title>Red Clover (Trifolium pratense) and Zigzag Clover (T. medium) - A Picture of Genomic Similarities and Differences.</title>
        <authorList>
            <person name="Dluhosova J."/>
            <person name="Istvanek J."/>
            <person name="Nedelnik J."/>
            <person name="Repkova J."/>
        </authorList>
    </citation>
    <scope>NUCLEOTIDE SEQUENCE [LARGE SCALE GENOMIC DNA]</scope>
    <source>
        <strain evidence="2">cv. 10/8</strain>
        <tissue evidence="1">Leaf</tissue>
    </source>
</reference>
<keyword evidence="2" id="KW-1185">Reference proteome</keyword>
<dbReference type="AlphaFoldDB" id="A0A392P2F4"/>
<dbReference type="Proteomes" id="UP000265520">
    <property type="component" value="Unassembled WGS sequence"/>
</dbReference>
<dbReference type="EMBL" id="LXQA010059393">
    <property type="protein sequence ID" value="MCI05680.1"/>
    <property type="molecule type" value="Genomic_DNA"/>
</dbReference>
<comment type="caution">
    <text evidence="1">The sequence shown here is derived from an EMBL/GenBank/DDBJ whole genome shotgun (WGS) entry which is preliminary data.</text>
</comment>
<evidence type="ECO:0000313" key="2">
    <source>
        <dbReference type="Proteomes" id="UP000265520"/>
    </source>
</evidence>
<sequence>YGAVDLLDEGTGQEFKVNGQRLKHYWGDDSRYRVRKVRHALILMRRGKSGTTVSSQLLPVKVSGKVSEVASGKAGDKQVCHLSDNYCCVRRVTYTRQLTQSLPFA</sequence>
<protein>
    <submittedName>
        <fullName evidence="1">Uncharacterized protein</fullName>
    </submittedName>
</protein>
<organism evidence="1 2">
    <name type="scientific">Trifolium medium</name>
    <dbReference type="NCBI Taxonomy" id="97028"/>
    <lineage>
        <taxon>Eukaryota</taxon>
        <taxon>Viridiplantae</taxon>
        <taxon>Streptophyta</taxon>
        <taxon>Embryophyta</taxon>
        <taxon>Tracheophyta</taxon>
        <taxon>Spermatophyta</taxon>
        <taxon>Magnoliopsida</taxon>
        <taxon>eudicotyledons</taxon>
        <taxon>Gunneridae</taxon>
        <taxon>Pentapetalae</taxon>
        <taxon>rosids</taxon>
        <taxon>fabids</taxon>
        <taxon>Fabales</taxon>
        <taxon>Fabaceae</taxon>
        <taxon>Papilionoideae</taxon>
        <taxon>50 kb inversion clade</taxon>
        <taxon>NPAAA clade</taxon>
        <taxon>Hologalegina</taxon>
        <taxon>IRL clade</taxon>
        <taxon>Trifolieae</taxon>
        <taxon>Trifolium</taxon>
    </lineage>
</organism>
<accession>A0A392P2F4</accession>
<proteinExistence type="predicted"/>
<name>A0A392P2F4_9FABA</name>